<dbReference type="Pfam" id="PF06668">
    <property type="entry name" value="ITI_HC_C"/>
    <property type="match status" value="1"/>
</dbReference>
<dbReference type="PANTHER" id="PTHR10338">
    <property type="entry name" value="INTER-ALPHA-TRYPSIN INHIBITOR HEAVY CHAIN FAMILY MEMBER"/>
    <property type="match status" value="1"/>
</dbReference>
<dbReference type="InterPro" id="IPR013694">
    <property type="entry name" value="VIT"/>
</dbReference>
<keyword evidence="5 9" id="KW-0732">Signal</keyword>
<dbReference type="GO" id="GO:0030212">
    <property type="term" value="P:hyaluronan metabolic process"/>
    <property type="evidence" value="ECO:0007669"/>
    <property type="project" value="InterPro"/>
</dbReference>
<dbReference type="PROSITE" id="PS50234">
    <property type="entry name" value="VWFA"/>
    <property type="match status" value="1"/>
</dbReference>
<dbReference type="InterPro" id="IPR050934">
    <property type="entry name" value="ITIH"/>
</dbReference>
<dbReference type="SUPFAM" id="SSF53300">
    <property type="entry name" value="vWA-like"/>
    <property type="match status" value="1"/>
</dbReference>
<keyword evidence="4" id="KW-0646">Protease inhibitor</keyword>
<dbReference type="GeneID" id="117678167"/>
<dbReference type="InterPro" id="IPR010600">
    <property type="entry name" value="ITI_HC_C"/>
</dbReference>
<evidence type="ECO:0000256" key="3">
    <source>
        <dbReference type="ARBA" id="ARBA00022525"/>
    </source>
</evidence>
<evidence type="ECO:0000256" key="9">
    <source>
        <dbReference type="SAM" id="SignalP"/>
    </source>
</evidence>
<proteinExistence type="inferred from homology"/>
<keyword evidence="12" id="KW-1185">Reference proteome</keyword>
<evidence type="ECO:0000313" key="13">
    <source>
        <dbReference type="RefSeq" id="XP_034294830.1"/>
    </source>
</evidence>
<gene>
    <name evidence="13" type="primary">LOC117678167</name>
</gene>
<evidence type="ECO:0000256" key="8">
    <source>
        <dbReference type="SAM" id="MobiDB-lite"/>
    </source>
</evidence>
<evidence type="ECO:0000259" key="10">
    <source>
        <dbReference type="PROSITE" id="PS50234"/>
    </source>
</evidence>
<dbReference type="SMART" id="SM00327">
    <property type="entry name" value="VWA"/>
    <property type="match status" value="1"/>
</dbReference>
<keyword evidence="7" id="KW-0325">Glycoprotein</keyword>
<feature type="domain" description="VIT" evidence="11">
    <location>
        <begin position="14"/>
        <end position="143"/>
    </location>
</feature>
<evidence type="ECO:0000256" key="4">
    <source>
        <dbReference type="ARBA" id="ARBA00022690"/>
    </source>
</evidence>
<feature type="region of interest" description="Disordered" evidence="8">
    <location>
        <begin position="667"/>
        <end position="689"/>
    </location>
</feature>
<evidence type="ECO:0000256" key="6">
    <source>
        <dbReference type="ARBA" id="ARBA00022900"/>
    </source>
</evidence>
<keyword evidence="3" id="KW-0964">Secreted</keyword>
<dbReference type="GO" id="GO:0004867">
    <property type="term" value="F:serine-type endopeptidase inhibitor activity"/>
    <property type="evidence" value="ECO:0007669"/>
    <property type="project" value="UniProtKB-KW"/>
</dbReference>
<dbReference type="Pfam" id="PF00092">
    <property type="entry name" value="VWA"/>
    <property type="match status" value="1"/>
</dbReference>
<keyword evidence="6" id="KW-0722">Serine protease inhibitor</keyword>
<dbReference type="AlphaFoldDB" id="A0A6P9DUM5"/>
<feature type="signal peptide" evidence="9">
    <location>
        <begin position="1"/>
        <end position="21"/>
    </location>
</feature>
<dbReference type="Proteomes" id="UP001652622">
    <property type="component" value="Unplaced"/>
</dbReference>
<dbReference type="FunFam" id="3.40.50.410:FF:000013">
    <property type="entry name" value="inter-alpha-trypsin inhibitor heavy chain H2"/>
    <property type="match status" value="1"/>
</dbReference>
<comment type="similarity">
    <text evidence="2">Belongs to the ITIH family.</text>
</comment>
<evidence type="ECO:0000256" key="1">
    <source>
        <dbReference type="ARBA" id="ARBA00004613"/>
    </source>
</evidence>
<dbReference type="RefSeq" id="XP_034294830.1">
    <property type="nucleotide sequence ID" value="XM_034438939.2"/>
</dbReference>
<dbReference type="PROSITE" id="PS51468">
    <property type="entry name" value="VIT"/>
    <property type="match status" value="1"/>
</dbReference>
<organism evidence="12 13">
    <name type="scientific">Pantherophis guttatus</name>
    <name type="common">Corn snake</name>
    <name type="synonym">Elaphe guttata</name>
    <dbReference type="NCBI Taxonomy" id="94885"/>
    <lineage>
        <taxon>Eukaryota</taxon>
        <taxon>Metazoa</taxon>
        <taxon>Chordata</taxon>
        <taxon>Craniata</taxon>
        <taxon>Vertebrata</taxon>
        <taxon>Euteleostomi</taxon>
        <taxon>Lepidosauria</taxon>
        <taxon>Squamata</taxon>
        <taxon>Bifurcata</taxon>
        <taxon>Unidentata</taxon>
        <taxon>Episquamata</taxon>
        <taxon>Toxicofera</taxon>
        <taxon>Serpentes</taxon>
        <taxon>Colubroidea</taxon>
        <taxon>Colubridae</taxon>
        <taxon>Colubrinae</taxon>
        <taxon>Pantherophis</taxon>
    </lineage>
</organism>
<dbReference type="Pfam" id="PF08487">
    <property type="entry name" value="VIT"/>
    <property type="match status" value="1"/>
</dbReference>
<evidence type="ECO:0000259" key="11">
    <source>
        <dbReference type="PROSITE" id="PS51468"/>
    </source>
</evidence>
<evidence type="ECO:0000256" key="2">
    <source>
        <dbReference type="ARBA" id="ARBA00010158"/>
    </source>
</evidence>
<dbReference type="InterPro" id="IPR036465">
    <property type="entry name" value="vWFA_dom_sf"/>
</dbReference>
<accession>A0A6P9DUM5</accession>
<reference evidence="13" key="1">
    <citation type="submission" date="2025-08" db="UniProtKB">
        <authorList>
            <consortium name="RefSeq"/>
        </authorList>
    </citation>
    <scope>IDENTIFICATION</scope>
    <source>
        <tissue evidence="13">Blood</tissue>
    </source>
</reference>
<dbReference type="GO" id="GO:0005576">
    <property type="term" value="C:extracellular region"/>
    <property type="evidence" value="ECO:0007669"/>
    <property type="project" value="UniProtKB-SubCell"/>
</dbReference>
<feature type="chain" id="PRO_5027658132" evidence="9">
    <location>
        <begin position="22"/>
        <end position="895"/>
    </location>
</feature>
<evidence type="ECO:0000313" key="12">
    <source>
        <dbReference type="Proteomes" id="UP001652622"/>
    </source>
</evidence>
<evidence type="ECO:0000256" key="5">
    <source>
        <dbReference type="ARBA" id="ARBA00022729"/>
    </source>
</evidence>
<dbReference type="OMA" id="RNSVYKW"/>
<dbReference type="CDD" id="cd01461">
    <property type="entry name" value="vWA_interalpha_trypsin_inhibitor"/>
    <property type="match status" value="1"/>
</dbReference>
<sequence length="895" mass="100768">MGKQLLTLWLALSSQILLTDAAIHQNAIEIYSLHIDCKVMSRYAHTVITSRIVNRANESKEALFDVELPKKAFITNFSMIIDGETYPGIIKEKKAAQAQYDSAISRGESAGLVKSAGRKLEKFSVSVNVAAAGKVNFELNYEQLLDRKLGKYELIIKVKPKQLVKDFQIDTHIFEPQGISFLETESSFLNNEIKDALVKTQEETKAHISFKPTLSQQRKNPESEQTVLDGDFLIRYDVKRNVAVGDIQIVNGYFVHYFAPSEMPVFPKNIIFVIDKSGSMAGNKIRQTKEALEKILEDLNPKDNFNLIVFSRSSSKWKPTLLQASKENVESAKQYVQTIHAQGGTNINEALLTAINSLDQATKEELLPEKSISMIILLTDGEPTVGETSPKKIKKNINQANQGKYFLYCLGFGFDLSYSFLEKLALDNSGVARRIYEDSDAALQLQDFYSEVAIPILKEININYLGNAVEDVTENNFKLLYEGSEIVVAGKLDNEIDIFSLEIKAQGHGSNLTLKENANVTEKAQVFEHQEYIFGNFIEKLWAYLTIQQQLEKFVLAEGAEKKNLENQALNLSLKYSFVTPMTSMVVTKPEAEEVANKPTEQDNEGFQENFPGFAGSPLLLRQQSHGMPGHFLTSARLSAPDESVVRSAAFPDYSISLLTGRPISGSYARKPTQKSRKKVHFSTDSKSGTHVLPRTSNIHFLFQPPNEKKLVCLSINGQPRTSLNLLSDPEKGIQVTGKLGENNHFTEFEIIYSRLNLEIKVTTEKITLKNNGSSHSFVWNDRDSLTIEGINITLTSEESLFLSGPDNIVTKFFYVPPPFGWLGLYFENNNSFSNQVNGLFGQFFSNTRFERPSTQVRDIFVQGQRNVAFRIREKDYRTGSRQTEVDCWKLDINP</sequence>
<dbReference type="SMART" id="SM00609">
    <property type="entry name" value="VIT"/>
    <property type="match status" value="1"/>
</dbReference>
<dbReference type="InterPro" id="IPR002035">
    <property type="entry name" value="VWF_A"/>
</dbReference>
<evidence type="ECO:0000256" key="7">
    <source>
        <dbReference type="ARBA" id="ARBA00023180"/>
    </source>
</evidence>
<feature type="compositionally biased region" description="Basic residues" evidence="8">
    <location>
        <begin position="672"/>
        <end position="681"/>
    </location>
</feature>
<dbReference type="InParanoid" id="A0A6P9DUM5"/>
<name>A0A6P9DUM5_PANGU</name>
<dbReference type="Gene3D" id="3.40.50.410">
    <property type="entry name" value="von Willebrand factor, type A domain"/>
    <property type="match status" value="1"/>
</dbReference>
<comment type="subcellular location">
    <subcellularLocation>
        <location evidence="1">Secreted</location>
    </subcellularLocation>
</comment>
<dbReference type="PANTHER" id="PTHR10338:SF119">
    <property type="entry name" value="INTER-ALPHA-TRYPSIN INHIBITOR HEAVY CHAIN H4"/>
    <property type="match status" value="1"/>
</dbReference>
<protein>
    <submittedName>
        <fullName evidence="13">Inter-alpha-trypsin inhibitor heavy chain H4-like isoform X1</fullName>
    </submittedName>
</protein>
<dbReference type="KEGG" id="pgut:117678167"/>
<feature type="domain" description="VWFA" evidence="10">
    <location>
        <begin position="269"/>
        <end position="452"/>
    </location>
</feature>